<comment type="cofactor">
    <cofactor evidence="9">
        <name>Zn(2+)</name>
        <dbReference type="ChEBI" id="CHEBI:29105"/>
    </cofactor>
    <text evidence="9">Binds 1 zinc ion per subunit.</text>
</comment>
<evidence type="ECO:0000256" key="1">
    <source>
        <dbReference type="ARBA" id="ARBA00011245"/>
    </source>
</evidence>
<comment type="subcellular location">
    <subcellularLocation>
        <location evidence="9">Cytoplasm</location>
    </subcellularLocation>
</comment>
<feature type="binding site" evidence="9">
    <location>
        <position position="226"/>
    </location>
    <ligand>
        <name>Zn(2+)</name>
        <dbReference type="ChEBI" id="CHEBI:29105"/>
    </ligand>
</feature>
<dbReference type="InterPro" id="IPR009080">
    <property type="entry name" value="tRNAsynth_Ia_anticodon-bd"/>
</dbReference>
<evidence type="ECO:0000259" key="10">
    <source>
        <dbReference type="Pfam" id="PF01406"/>
    </source>
</evidence>
<keyword evidence="4 9" id="KW-0547">Nucleotide-binding</keyword>
<dbReference type="GO" id="GO:0005524">
    <property type="term" value="F:ATP binding"/>
    <property type="evidence" value="ECO:0007669"/>
    <property type="project" value="UniProtKB-UniRule"/>
</dbReference>
<dbReference type="EMBL" id="JAAZNL010000025">
    <property type="protein sequence ID" value="NMB70068.1"/>
    <property type="molecule type" value="Genomic_DNA"/>
</dbReference>
<comment type="similarity">
    <text evidence="9">Belongs to the class-I aminoacyl-tRNA synthetase family.</text>
</comment>
<evidence type="ECO:0000313" key="12">
    <source>
        <dbReference type="Proteomes" id="UP000526033"/>
    </source>
</evidence>
<dbReference type="Gene3D" id="3.40.50.620">
    <property type="entry name" value="HUPs"/>
    <property type="match status" value="1"/>
</dbReference>
<feature type="binding site" evidence="9">
    <location>
        <position position="29"/>
    </location>
    <ligand>
        <name>Zn(2+)</name>
        <dbReference type="ChEBI" id="CHEBI:29105"/>
    </ligand>
</feature>
<dbReference type="InterPro" id="IPR015803">
    <property type="entry name" value="Cys-tRNA-ligase"/>
</dbReference>
<evidence type="ECO:0000256" key="7">
    <source>
        <dbReference type="ARBA" id="ARBA00022917"/>
    </source>
</evidence>
<dbReference type="NCBIfam" id="TIGR00435">
    <property type="entry name" value="cysS"/>
    <property type="match status" value="1"/>
</dbReference>
<dbReference type="Gene3D" id="1.20.120.1910">
    <property type="entry name" value="Cysteine-tRNA ligase, C-terminal anti-codon recognition domain"/>
    <property type="match status" value="1"/>
</dbReference>
<accession>A0A7X9DKR2</accession>
<evidence type="ECO:0000256" key="3">
    <source>
        <dbReference type="ARBA" id="ARBA00022723"/>
    </source>
</evidence>
<evidence type="ECO:0000256" key="4">
    <source>
        <dbReference type="ARBA" id="ARBA00022741"/>
    </source>
</evidence>
<dbReference type="PANTHER" id="PTHR10890">
    <property type="entry name" value="CYSTEINYL-TRNA SYNTHETASE"/>
    <property type="match status" value="1"/>
</dbReference>
<dbReference type="Proteomes" id="UP000526033">
    <property type="component" value="Unassembled WGS sequence"/>
</dbReference>
<dbReference type="SUPFAM" id="SSF47323">
    <property type="entry name" value="Anticodon-binding domain of a subclass of class I aminoacyl-tRNA synthetases"/>
    <property type="match status" value="1"/>
</dbReference>
<keyword evidence="7 9" id="KW-0648">Protein biosynthesis</keyword>
<evidence type="ECO:0000256" key="8">
    <source>
        <dbReference type="ARBA" id="ARBA00023146"/>
    </source>
</evidence>
<dbReference type="HAMAP" id="MF_00041">
    <property type="entry name" value="Cys_tRNA_synth"/>
    <property type="match status" value="1"/>
</dbReference>
<dbReference type="EC" id="6.1.1.16" evidence="9"/>
<evidence type="ECO:0000256" key="6">
    <source>
        <dbReference type="ARBA" id="ARBA00022840"/>
    </source>
</evidence>
<keyword evidence="8 9" id="KW-0030">Aminoacyl-tRNA synthetase</keyword>
<dbReference type="AlphaFoldDB" id="A0A7X9DKR2"/>
<dbReference type="GO" id="GO:0004817">
    <property type="term" value="F:cysteine-tRNA ligase activity"/>
    <property type="evidence" value="ECO:0007669"/>
    <property type="project" value="UniProtKB-UniRule"/>
</dbReference>
<feature type="binding site" evidence="9">
    <location>
        <position position="251"/>
    </location>
    <ligand>
        <name>Zn(2+)</name>
        <dbReference type="ChEBI" id="CHEBI:29105"/>
    </ligand>
</feature>
<sequence>MAIRIYNSLSKQVEDFKPMKPDMVLMYLCGPTVYDYVTIGNYRTYTLGDIVNRVFAFNGFKVKYIMNYTDVGHLTGDNAGDADVGDDRLEAAAEKEGRSAREIADYYINDFLKGYDKLNLIRPFKFTRATEYIHEQLDLVRALERQGFTYRTSDGIYFDTSKFEEYGALSGLSAESIKEGARVEPNPEKKNPTDFALWKFSPTDTKRWQEWDSPWGIGFPGWHLECSAMAMKELGETIDIHLGGEDLRMIHHQNEIAQSECATGKKFVNYWMHGAFLQVDGGRMGKSLGNAFTVVDIENKGYDAMALRYFYLSAHYRSTLNFTWEALLGAQNSLHKLYDILAGYKESEDASPSERHLSLFIQAVNNDFNIPEALAVLWDTLKSNLPEPVKIATAIKMDAVLGLNLENYVGYEIPQDVVNLAKTRGEYRKAGIWDKADMVRRQIEEKGYIVEDASDGKFKLKRKM</sequence>
<dbReference type="SUPFAM" id="SSF52374">
    <property type="entry name" value="Nucleotidylyl transferase"/>
    <property type="match status" value="1"/>
</dbReference>
<comment type="subunit">
    <text evidence="1 9">Monomer.</text>
</comment>
<protein>
    <recommendedName>
        <fullName evidence="9">Cysteine--tRNA ligase</fullName>
        <ecNumber evidence="9">6.1.1.16</ecNumber>
    </recommendedName>
    <alternativeName>
        <fullName evidence="9">Cysteinyl-tRNA synthetase</fullName>
        <shortName evidence="9">CysRS</shortName>
    </alternativeName>
</protein>
<comment type="caution">
    <text evidence="11">The sequence shown here is derived from an EMBL/GenBank/DDBJ whole genome shotgun (WGS) entry which is preliminary data.</text>
</comment>
<evidence type="ECO:0000256" key="2">
    <source>
        <dbReference type="ARBA" id="ARBA00022598"/>
    </source>
</evidence>
<evidence type="ECO:0000256" key="9">
    <source>
        <dbReference type="HAMAP-Rule" id="MF_00041"/>
    </source>
</evidence>
<proteinExistence type="inferred from homology"/>
<gene>
    <name evidence="9" type="primary">cysS</name>
    <name evidence="11" type="ORF">GYA27_02600</name>
</gene>
<evidence type="ECO:0000256" key="5">
    <source>
        <dbReference type="ARBA" id="ARBA00022833"/>
    </source>
</evidence>
<dbReference type="GO" id="GO:0005829">
    <property type="term" value="C:cytosol"/>
    <property type="evidence" value="ECO:0007669"/>
    <property type="project" value="TreeGrafter"/>
</dbReference>
<dbReference type="InterPro" id="IPR024909">
    <property type="entry name" value="Cys-tRNA/MSH_ligase"/>
</dbReference>
<dbReference type="InterPro" id="IPR014729">
    <property type="entry name" value="Rossmann-like_a/b/a_fold"/>
</dbReference>
<dbReference type="CDD" id="cd00672">
    <property type="entry name" value="CysRS_core"/>
    <property type="match status" value="1"/>
</dbReference>
<dbReference type="GO" id="GO:0006423">
    <property type="term" value="P:cysteinyl-tRNA aminoacylation"/>
    <property type="evidence" value="ECO:0007669"/>
    <property type="project" value="UniProtKB-UniRule"/>
</dbReference>
<comment type="catalytic activity">
    <reaction evidence="9">
        <text>tRNA(Cys) + L-cysteine + ATP = L-cysteinyl-tRNA(Cys) + AMP + diphosphate</text>
        <dbReference type="Rhea" id="RHEA:17773"/>
        <dbReference type="Rhea" id="RHEA-COMP:9661"/>
        <dbReference type="Rhea" id="RHEA-COMP:9679"/>
        <dbReference type="ChEBI" id="CHEBI:30616"/>
        <dbReference type="ChEBI" id="CHEBI:33019"/>
        <dbReference type="ChEBI" id="CHEBI:35235"/>
        <dbReference type="ChEBI" id="CHEBI:78442"/>
        <dbReference type="ChEBI" id="CHEBI:78517"/>
        <dbReference type="ChEBI" id="CHEBI:456215"/>
        <dbReference type="EC" id="6.1.1.16"/>
    </reaction>
</comment>
<keyword evidence="9" id="KW-0963">Cytoplasm</keyword>
<name>A0A7X9DKR2_UNCKA</name>
<organism evidence="11 12">
    <name type="scientific">candidate division WWE3 bacterium</name>
    <dbReference type="NCBI Taxonomy" id="2053526"/>
    <lineage>
        <taxon>Bacteria</taxon>
        <taxon>Katanobacteria</taxon>
    </lineage>
</organism>
<keyword evidence="5 9" id="KW-0862">Zinc</keyword>
<dbReference type="Pfam" id="PF01406">
    <property type="entry name" value="tRNA-synt_1e"/>
    <property type="match status" value="1"/>
</dbReference>
<comment type="caution">
    <text evidence="9">Lacks conserved residue(s) required for the propagation of feature annotation.</text>
</comment>
<feature type="binding site" evidence="9">
    <location>
        <position position="286"/>
    </location>
    <ligand>
        <name>ATP</name>
        <dbReference type="ChEBI" id="CHEBI:30616"/>
    </ligand>
</feature>
<keyword evidence="3 9" id="KW-0479">Metal-binding</keyword>
<dbReference type="InterPro" id="IPR032678">
    <property type="entry name" value="tRNA-synt_1_cat_dom"/>
</dbReference>
<feature type="domain" description="tRNA synthetases class I catalytic" evidence="10">
    <location>
        <begin position="16"/>
        <end position="330"/>
    </location>
</feature>
<dbReference type="PANTHER" id="PTHR10890:SF3">
    <property type="entry name" value="CYSTEINE--TRNA LIGASE, CYTOPLASMIC"/>
    <property type="match status" value="1"/>
</dbReference>
<feature type="binding site" evidence="9">
    <location>
        <position position="255"/>
    </location>
    <ligand>
        <name>Zn(2+)</name>
        <dbReference type="ChEBI" id="CHEBI:29105"/>
    </ligand>
</feature>
<reference evidence="11 12" key="1">
    <citation type="journal article" date="2020" name="Biotechnol. Biofuels">
        <title>New insights from the biogas microbiome by comprehensive genome-resolved metagenomics of nearly 1600 species originating from multiple anaerobic digesters.</title>
        <authorList>
            <person name="Campanaro S."/>
            <person name="Treu L."/>
            <person name="Rodriguez-R L.M."/>
            <person name="Kovalovszki A."/>
            <person name="Ziels R.M."/>
            <person name="Maus I."/>
            <person name="Zhu X."/>
            <person name="Kougias P.G."/>
            <person name="Basile A."/>
            <person name="Luo G."/>
            <person name="Schluter A."/>
            <person name="Konstantinidis K.T."/>
            <person name="Angelidaki I."/>
        </authorList>
    </citation>
    <scope>NUCLEOTIDE SEQUENCE [LARGE SCALE GENOMIC DNA]</scope>
    <source>
        <strain evidence="11">AS27yjCOA_165</strain>
    </source>
</reference>
<dbReference type="GO" id="GO:0008270">
    <property type="term" value="F:zinc ion binding"/>
    <property type="evidence" value="ECO:0007669"/>
    <property type="project" value="UniProtKB-UniRule"/>
</dbReference>
<feature type="short sequence motif" description="'KMSKS' region" evidence="9">
    <location>
        <begin position="283"/>
        <end position="287"/>
    </location>
</feature>
<keyword evidence="6 9" id="KW-0067">ATP-binding</keyword>
<dbReference type="PRINTS" id="PR00983">
    <property type="entry name" value="TRNASYNTHCYS"/>
</dbReference>
<keyword evidence="2 9" id="KW-0436">Ligase</keyword>
<evidence type="ECO:0000313" key="11">
    <source>
        <dbReference type="EMBL" id="NMB70068.1"/>
    </source>
</evidence>